<feature type="region of interest" description="Disordered" evidence="1">
    <location>
        <begin position="147"/>
        <end position="196"/>
    </location>
</feature>
<dbReference type="InterPro" id="IPR054586">
    <property type="entry name" value="MACPF_1_fungal"/>
</dbReference>
<evidence type="ECO:0000259" key="2">
    <source>
        <dbReference type="Pfam" id="PF22693"/>
    </source>
</evidence>
<feature type="compositionally biased region" description="Polar residues" evidence="1">
    <location>
        <begin position="1"/>
        <end position="10"/>
    </location>
</feature>
<proteinExistence type="predicted"/>
<feature type="domain" description="MACPF-like" evidence="2">
    <location>
        <begin position="610"/>
        <end position="770"/>
    </location>
</feature>
<name>A0A162JP92_CORDF</name>
<comment type="caution">
    <text evidence="3">The sequence shown here is derived from an EMBL/GenBank/DDBJ whole genome shotgun (WGS) entry which is preliminary data.</text>
</comment>
<dbReference type="AlphaFoldDB" id="A0A162JP92"/>
<sequence>MSGTGLTPSQLEKIRGERKIALQTRDESSKIGDGDDAHVTSDTDDNSNLDQLPMPGLSAPQTHSSPFQLLGKFKVQSYIGNSELTALATFNNPWTSAEWLSKKLSELRQVLAPHVKAEYAFCMEDKSIVPEDMPVVDYFEDTASVNTSQKNTNAAGDEKGDGEGEGGEGAEGEHEEEVNKKGSQKAGNAGKSNLASAKRPAHNIIYLKQKAKAEPAKATAVDALSKAFMIKFVDKSGETSTSSIQSSELPGDKITMQLRTLRPHVQMSRDSAREEFCFSDGTSVSDSMLLKTYISKDDVPSDIDSDHPLLTVYFQKVGRKSIFAEASEKMKELGTIDTKTDLTFGEGNKNPVTTQDLTATAVDPSKLGFQKSFLESLASVTATKYLTAAELDELQWDTVLGNCNVMYGWKFDLDTMSVKRAPQPAFKLRKGLNLTPEPEVPQVIPSTQILASAAKSTAKPAETASTVKTGGGRKENASTAGAGEGGVKVEGEGGEGVEGEDEEEGEVEEEEAEISQAPVTTFVSRRKKPEALPNFCVVDDAKVEVTLVSSTLEESMAKNNFTASSFEVGGSANIKGVDIGASGGTSKRDETGSGARTSNIETLMVGHYRFPRASLLLRAEDLEPTEGLAAAIEKVRVSKSLEQLRALHNNYGHFFCEEVLIGGRLQTTRATRITDKYTMTRAKSQFKAQVGVALSLPKVASIDAKYSEESGSDQEDTKHQTTSSDSITFEATGGNTILATSPPRWTESVLDHRNWRVIERSGLTPLGEVLGRCSAVEVRQARAWFTQAVPFLSKWISIPESRVISVRLKFSCKIPQLNRQAGQVFDRDACHYFGHQYGKCVHPIRVGLDFRETIQEQIQTQMKSAPPELTTVEKLSMISPIGLMIQGSRLLASGEVTTDMTNIFKEVQTTEEIALFSPARVQAPVALQYSEVDLTAGITKDQYRETVWNMIVPYDEWLHHDSLVMLTSAAGKGYKDNVWLTVYRNAQGHFMPAMTSSGDASFWRVKKLNVSGQAHEISEGNTIKLTWRFSDQTAGFRDFYDDHFGRRTFSKPETVKEDELYLKLPFPGFQKTAGQGRASEESAGLAMIMSEIDSEAPILKEVAISSKILEGPQKRTYNLHDTSFRVDLVGNGGLGEVEDYMTVGLDQSLTQTYKDTIAQRTEILKRPKDPVDQAVNEVMNKVDQVGTALLGPAFPVMAAPAKTIISRATGLIKGFFGL</sequence>
<feature type="region of interest" description="Disordered" evidence="1">
    <location>
        <begin position="454"/>
        <end position="516"/>
    </location>
</feature>
<evidence type="ECO:0000256" key="1">
    <source>
        <dbReference type="SAM" id="MobiDB-lite"/>
    </source>
</evidence>
<feature type="region of interest" description="Disordered" evidence="1">
    <location>
        <begin position="705"/>
        <end position="726"/>
    </location>
</feature>
<keyword evidence="4" id="KW-1185">Reference proteome</keyword>
<dbReference type="EMBL" id="AZHF01000008">
    <property type="protein sequence ID" value="OAA71782.1"/>
    <property type="molecule type" value="Genomic_DNA"/>
</dbReference>
<feature type="compositionally biased region" description="Basic and acidic residues" evidence="1">
    <location>
        <begin position="12"/>
        <end position="41"/>
    </location>
</feature>
<feature type="region of interest" description="Disordered" evidence="1">
    <location>
        <begin position="1"/>
        <end position="63"/>
    </location>
</feature>
<gene>
    <name evidence="3" type="ORF">LEL_09017</name>
</gene>
<accession>A0A162JP92</accession>
<reference evidence="3 4" key="1">
    <citation type="journal article" date="2016" name="Genome Biol. Evol.">
        <title>Divergent and convergent evolution of fungal pathogenicity.</title>
        <authorList>
            <person name="Shang Y."/>
            <person name="Xiao G."/>
            <person name="Zheng P."/>
            <person name="Cen K."/>
            <person name="Zhan S."/>
            <person name="Wang C."/>
        </authorList>
    </citation>
    <scope>NUCLEOTIDE SEQUENCE [LARGE SCALE GENOMIC DNA]</scope>
    <source>
        <strain evidence="3 4">RCEF 1005</strain>
    </source>
</reference>
<dbReference type="OrthoDB" id="2562973at2759"/>
<feature type="compositionally biased region" description="Acidic residues" evidence="1">
    <location>
        <begin position="163"/>
        <end position="176"/>
    </location>
</feature>
<organism evidence="3 4">
    <name type="scientific">Akanthomyces lecanii RCEF 1005</name>
    <dbReference type="NCBI Taxonomy" id="1081108"/>
    <lineage>
        <taxon>Eukaryota</taxon>
        <taxon>Fungi</taxon>
        <taxon>Dikarya</taxon>
        <taxon>Ascomycota</taxon>
        <taxon>Pezizomycotina</taxon>
        <taxon>Sordariomycetes</taxon>
        <taxon>Hypocreomycetidae</taxon>
        <taxon>Hypocreales</taxon>
        <taxon>Cordycipitaceae</taxon>
        <taxon>Akanthomyces</taxon>
        <taxon>Cordyceps confragosa</taxon>
    </lineage>
</organism>
<dbReference type="STRING" id="1081108.A0A162JP92"/>
<dbReference type="Pfam" id="PF22693">
    <property type="entry name" value="MACPF_1"/>
    <property type="match status" value="1"/>
</dbReference>
<dbReference type="Proteomes" id="UP000076881">
    <property type="component" value="Unassembled WGS sequence"/>
</dbReference>
<evidence type="ECO:0000313" key="4">
    <source>
        <dbReference type="Proteomes" id="UP000076881"/>
    </source>
</evidence>
<evidence type="ECO:0000313" key="3">
    <source>
        <dbReference type="EMBL" id="OAA71782.1"/>
    </source>
</evidence>
<feature type="compositionally biased region" description="Acidic residues" evidence="1">
    <location>
        <begin position="492"/>
        <end position="513"/>
    </location>
</feature>
<protein>
    <submittedName>
        <fullName evidence="3">Membrane attack complex component/perforin (MACPF) domain protein</fullName>
    </submittedName>
</protein>